<dbReference type="Proteomes" id="UP000662957">
    <property type="component" value="Chromosome"/>
</dbReference>
<dbReference type="EMBL" id="CP070968">
    <property type="protein sequence ID" value="QSF55105.1"/>
    <property type="molecule type" value="Genomic_DNA"/>
</dbReference>
<organism evidence="2 3">
    <name type="scientific">Brevundimonas fontaquae</name>
    <dbReference type="NCBI Taxonomy" id="2813778"/>
    <lineage>
        <taxon>Bacteria</taxon>
        <taxon>Pseudomonadati</taxon>
        <taxon>Pseudomonadota</taxon>
        <taxon>Alphaproteobacteria</taxon>
        <taxon>Caulobacterales</taxon>
        <taxon>Caulobacteraceae</taxon>
        <taxon>Brevundimonas</taxon>
    </lineage>
</organism>
<dbReference type="RefSeq" id="WP_205682493.1">
    <property type="nucleotide sequence ID" value="NZ_CP070968.1"/>
</dbReference>
<name>A0ABX7LSS4_9CAUL</name>
<reference evidence="2 3" key="1">
    <citation type="submission" date="2021-02" db="EMBL/GenBank/DDBJ databases">
        <title>Brevundimonas sp. CS1 genome sequence.</title>
        <authorList>
            <person name="Lee K."/>
            <person name="Choi Y.-J."/>
            <person name="Son H.-R."/>
        </authorList>
    </citation>
    <scope>NUCLEOTIDE SEQUENCE [LARGE SCALE GENOMIC DNA]</scope>
    <source>
        <strain evidence="2 3">CS1</strain>
    </source>
</reference>
<accession>A0ABX7LSS4</accession>
<evidence type="ECO:0000256" key="1">
    <source>
        <dbReference type="SAM" id="MobiDB-lite"/>
    </source>
</evidence>
<proteinExistence type="predicted"/>
<protein>
    <submittedName>
        <fullName evidence="2">Uncharacterized protein</fullName>
    </submittedName>
</protein>
<keyword evidence="3" id="KW-1185">Reference proteome</keyword>
<sequence>MEVVISKTSSRRRPPGGGGFDAKKQRRTRHVSKPQNFGRFRLIAKGGRDKRAKMRFVDEPFGCNGQADPVYVTSLDRWM</sequence>
<evidence type="ECO:0000313" key="2">
    <source>
        <dbReference type="EMBL" id="QSF55105.1"/>
    </source>
</evidence>
<feature type="region of interest" description="Disordered" evidence="1">
    <location>
        <begin position="1"/>
        <end position="32"/>
    </location>
</feature>
<gene>
    <name evidence="2" type="ORF">JX001_04675</name>
</gene>
<evidence type="ECO:0000313" key="3">
    <source>
        <dbReference type="Proteomes" id="UP000662957"/>
    </source>
</evidence>